<accession>D3JVD7</accession>
<keyword evidence="1" id="KW-0614">Plasmid</keyword>
<organism evidence="1">
    <name type="scientific">Haloferax lucentense (strain DSM 14919 / JCM 9276 / NCIMB 13854 / Aa 2.2)</name>
    <name type="common">Haloferax alicantei</name>
    <dbReference type="NCBI Taxonomy" id="1230452"/>
    <lineage>
        <taxon>Archaea</taxon>
        <taxon>Methanobacteriati</taxon>
        <taxon>Methanobacteriota</taxon>
        <taxon>Stenosarchaea group</taxon>
        <taxon>Halobacteria</taxon>
        <taxon>Halobacteriales</taxon>
        <taxon>Haloferacaceae</taxon>
        <taxon>Haloferax</taxon>
    </lineage>
</organism>
<sequence>MFAYTTRAIEAPRQTAVDRLTESGFTFAQTYTFTPLLWLRTLSRHLEWITRLTVPFEGAHPTKVSTLDPDRGLTMEAMIELTHPGCKRSEWAGSESGSEVIR</sequence>
<dbReference type="EMBL" id="GU321094">
    <property type="protein sequence ID" value="ADB79736.1"/>
    <property type="molecule type" value="Genomic_DNA"/>
</dbReference>
<proteinExistence type="predicted"/>
<name>D3JVD7_HALL2</name>
<geneLocation type="plasmid" evidence="1">
    <name>pHK2</name>
</geneLocation>
<dbReference type="AlphaFoldDB" id="D3JVD7"/>
<reference evidence="1" key="1">
    <citation type="journal article" date="2010" name="J. Virol.">
        <title>New, closely related haloarchaeal viral elements with different nucleic Acid types.</title>
        <authorList>
            <person name="Roine E."/>
            <person name="Kukkaro P."/>
            <person name="Paulin L."/>
            <person name="Laurinavicius S."/>
            <person name="Domanska A."/>
            <person name="Somerharju P."/>
            <person name="Bamford D.H."/>
        </authorList>
    </citation>
    <scope>NUCLEOTIDE SEQUENCE</scope>
    <source>
        <strain evidence="1">Aa 2.2</strain>
        <plasmid evidence="1">pHK2</plasmid>
    </source>
</reference>
<protein>
    <submittedName>
        <fullName evidence="1">Uncharacterized protein</fullName>
    </submittedName>
</protein>
<evidence type="ECO:0000313" key="1">
    <source>
        <dbReference type="EMBL" id="ADB79736.1"/>
    </source>
</evidence>